<proteinExistence type="predicted"/>
<dbReference type="Proteomes" id="UP001434883">
    <property type="component" value="Unassembled WGS sequence"/>
</dbReference>
<accession>A0ABV0QNV0</accession>
<sequence>NISDRDIFILHLTSVEASLLSERTVCEVQPGHLGLVRLEIFGCASREETFLCKPLGDCVPTSSTGEPPVDKPASSPFLLAAVIPAPGPLSDPKTHPSKHLLPPLIPYCNLGQNSVG</sequence>
<comment type="caution">
    <text evidence="1">The sequence shown here is derived from an EMBL/GenBank/DDBJ whole genome shotgun (WGS) entry which is preliminary data.</text>
</comment>
<evidence type="ECO:0000313" key="1">
    <source>
        <dbReference type="EMBL" id="MEQ2197213.1"/>
    </source>
</evidence>
<evidence type="ECO:0000313" key="2">
    <source>
        <dbReference type="Proteomes" id="UP001434883"/>
    </source>
</evidence>
<organism evidence="1 2">
    <name type="scientific">Xenoophorus captivus</name>
    <dbReference type="NCBI Taxonomy" id="1517983"/>
    <lineage>
        <taxon>Eukaryota</taxon>
        <taxon>Metazoa</taxon>
        <taxon>Chordata</taxon>
        <taxon>Craniata</taxon>
        <taxon>Vertebrata</taxon>
        <taxon>Euteleostomi</taxon>
        <taxon>Actinopterygii</taxon>
        <taxon>Neopterygii</taxon>
        <taxon>Teleostei</taxon>
        <taxon>Neoteleostei</taxon>
        <taxon>Acanthomorphata</taxon>
        <taxon>Ovalentaria</taxon>
        <taxon>Atherinomorphae</taxon>
        <taxon>Cyprinodontiformes</taxon>
        <taxon>Goodeidae</taxon>
        <taxon>Xenoophorus</taxon>
    </lineage>
</organism>
<protein>
    <submittedName>
        <fullName evidence="1">Uncharacterized protein</fullName>
    </submittedName>
</protein>
<keyword evidence="2" id="KW-1185">Reference proteome</keyword>
<name>A0ABV0QNV0_9TELE</name>
<reference evidence="1 2" key="1">
    <citation type="submission" date="2021-06" db="EMBL/GenBank/DDBJ databases">
        <authorList>
            <person name="Palmer J.M."/>
        </authorList>
    </citation>
    <scope>NUCLEOTIDE SEQUENCE [LARGE SCALE GENOMIC DNA]</scope>
    <source>
        <strain evidence="1 2">XC_2019</strain>
        <tissue evidence="1">Muscle</tissue>
    </source>
</reference>
<feature type="non-terminal residue" evidence="1">
    <location>
        <position position="1"/>
    </location>
</feature>
<gene>
    <name evidence="1" type="ORF">XENOCAPTIV_025743</name>
</gene>
<dbReference type="EMBL" id="JAHRIN010017431">
    <property type="protein sequence ID" value="MEQ2197213.1"/>
    <property type="molecule type" value="Genomic_DNA"/>
</dbReference>